<evidence type="ECO:0000256" key="14">
    <source>
        <dbReference type="ARBA" id="ARBA00049715"/>
    </source>
</evidence>
<keyword evidence="5" id="KW-1052">Target cell membrane</keyword>
<dbReference type="PROSITE" id="PS50297">
    <property type="entry name" value="ANK_REP_REGION"/>
    <property type="match status" value="4"/>
</dbReference>
<dbReference type="OrthoDB" id="20872at2759"/>
<comment type="caution">
    <text evidence="18">The sequence shown here is derived from an EMBL/GenBank/DDBJ whole genome shotgun (WGS) entry which is preliminary data.</text>
</comment>
<keyword evidence="9" id="KW-0638">Presynaptic neurotoxin</keyword>
<dbReference type="Proteomes" id="UP000499080">
    <property type="component" value="Unassembled WGS sequence"/>
</dbReference>
<keyword evidence="3" id="KW-0268">Exocytosis</keyword>
<evidence type="ECO:0000256" key="9">
    <source>
        <dbReference type="ARBA" id="ARBA00023028"/>
    </source>
</evidence>
<dbReference type="PROSITE" id="PS50088">
    <property type="entry name" value="ANK_REPEAT"/>
    <property type="match status" value="4"/>
</dbReference>
<evidence type="ECO:0000256" key="7">
    <source>
        <dbReference type="ARBA" id="ARBA00022699"/>
    </source>
</evidence>
<dbReference type="GO" id="GO:0006887">
    <property type="term" value="P:exocytosis"/>
    <property type="evidence" value="ECO:0007669"/>
    <property type="project" value="UniProtKB-KW"/>
</dbReference>
<comment type="similarity">
    <text evidence="13">Belongs to the cationic peptide 01 (latrotoxin) family. 03 (alpha-latrotoxin) subfamily.</text>
</comment>
<keyword evidence="4" id="KW-0964">Secreted</keyword>
<organism evidence="18 19">
    <name type="scientific">Araneus ventricosus</name>
    <name type="common">Orbweaver spider</name>
    <name type="synonym">Epeira ventricosa</name>
    <dbReference type="NCBI Taxonomy" id="182803"/>
    <lineage>
        <taxon>Eukaryota</taxon>
        <taxon>Metazoa</taxon>
        <taxon>Ecdysozoa</taxon>
        <taxon>Arthropoda</taxon>
        <taxon>Chelicerata</taxon>
        <taxon>Arachnida</taxon>
        <taxon>Araneae</taxon>
        <taxon>Araneomorphae</taxon>
        <taxon>Entelegynae</taxon>
        <taxon>Araneoidea</taxon>
        <taxon>Araneidae</taxon>
        <taxon>Araneus</taxon>
    </lineage>
</organism>
<evidence type="ECO:0000256" key="6">
    <source>
        <dbReference type="ARBA" id="ARBA00022656"/>
    </source>
</evidence>
<keyword evidence="10 16" id="KW-0040">ANK repeat</keyword>
<accession>A0A4Y2UP09</accession>
<evidence type="ECO:0000256" key="5">
    <source>
        <dbReference type="ARBA" id="ARBA00022537"/>
    </source>
</evidence>
<evidence type="ECO:0000256" key="17">
    <source>
        <dbReference type="SAM" id="MobiDB-lite"/>
    </source>
</evidence>
<dbReference type="SUPFAM" id="SSF48403">
    <property type="entry name" value="Ankyrin repeat"/>
    <property type="match status" value="1"/>
</dbReference>
<keyword evidence="7" id="KW-0528">Neurotoxin</keyword>
<evidence type="ECO:0000256" key="2">
    <source>
        <dbReference type="ARBA" id="ARBA00004613"/>
    </source>
</evidence>
<dbReference type="SMART" id="SM00248">
    <property type="entry name" value="ANK"/>
    <property type="match status" value="4"/>
</dbReference>
<dbReference type="GO" id="GO:0005737">
    <property type="term" value="C:cytoplasm"/>
    <property type="evidence" value="ECO:0007669"/>
    <property type="project" value="TreeGrafter"/>
</dbReference>
<feature type="repeat" description="ANK" evidence="16">
    <location>
        <begin position="21"/>
        <end position="53"/>
    </location>
</feature>
<feature type="repeat" description="ANK" evidence="16">
    <location>
        <begin position="87"/>
        <end position="119"/>
    </location>
</feature>
<keyword evidence="19" id="KW-1185">Reference proteome</keyword>
<dbReference type="GO" id="GO:0044218">
    <property type="term" value="C:other organism cell membrane"/>
    <property type="evidence" value="ECO:0007669"/>
    <property type="project" value="UniProtKB-KW"/>
</dbReference>
<dbReference type="GO" id="GO:0090729">
    <property type="term" value="F:toxin activity"/>
    <property type="evidence" value="ECO:0007669"/>
    <property type="project" value="UniProtKB-KW"/>
</dbReference>
<comment type="subunit">
    <text evidence="14">Homotetramer in membranes.</text>
</comment>
<evidence type="ECO:0000256" key="1">
    <source>
        <dbReference type="ARBA" id="ARBA00004175"/>
    </source>
</evidence>
<keyword evidence="8" id="KW-0677">Repeat</keyword>
<dbReference type="Pfam" id="PF12796">
    <property type="entry name" value="Ank_2"/>
    <property type="match status" value="2"/>
</dbReference>
<evidence type="ECO:0000256" key="15">
    <source>
        <dbReference type="ARBA" id="ARBA00049811"/>
    </source>
</evidence>
<sequence>MRRLIGYIGESHHWYAPPDRDGLTPLHCAARSGHDQVVDLLLEKGAPFLAKTKNGLAPLHMASQGDHVDSARILLYHKAPVDDVTVDYLTALHVAAHCGHVKVAKLLLDRKADPNARALNGFTPLHIACKKNRIKVVELLLKHGASIEATTERLDLHHPRGSLHGLYEHLIQNGANPDAHGEGETLGAALRPPSQPDRHHPNSLRKWCKCRCPGE</sequence>
<feature type="repeat" description="ANK" evidence="16">
    <location>
        <begin position="54"/>
        <end position="86"/>
    </location>
</feature>
<feature type="non-terminal residue" evidence="18">
    <location>
        <position position="215"/>
    </location>
</feature>
<dbReference type="PANTHER" id="PTHR24198">
    <property type="entry name" value="ANKYRIN REPEAT AND PROTEIN KINASE DOMAIN-CONTAINING PROTEIN"/>
    <property type="match status" value="1"/>
</dbReference>
<keyword evidence="12" id="KW-1053">Target membrane</keyword>
<evidence type="ECO:0000256" key="11">
    <source>
        <dbReference type="ARBA" id="ARBA00023136"/>
    </source>
</evidence>
<evidence type="ECO:0000313" key="19">
    <source>
        <dbReference type="Proteomes" id="UP000499080"/>
    </source>
</evidence>
<dbReference type="InterPro" id="IPR002110">
    <property type="entry name" value="Ankyrin_rpt"/>
</dbReference>
<proteinExistence type="inferred from homology"/>
<name>A0A4Y2UP09_ARAVE</name>
<dbReference type="AlphaFoldDB" id="A0A4Y2UP09"/>
<comment type="subcellular location">
    <subcellularLocation>
        <location evidence="2">Secreted</location>
    </subcellularLocation>
    <subcellularLocation>
        <location evidence="1">Target cell membrane</location>
    </subcellularLocation>
</comment>
<dbReference type="EMBL" id="BGPR01037630">
    <property type="protein sequence ID" value="GBO13277.1"/>
    <property type="molecule type" value="Genomic_DNA"/>
</dbReference>
<gene>
    <name evidence="18" type="primary">ANK2_10</name>
    <name evidence="18" type="ORF">AVEN_213015_1</name>
</gene>
<keyword evidence="6" id="KW-0800">Toxin</keyword>
<evidence type="ECO:0000256" key="4">
    <source>
        <dbReference type="ARBA" id="ARBA00022525"/>
    </source>
</evidence>
<evidence type="ECO:0000256" key="10">
    <source>
        <dbReference type="ARBA" id="ARBA00023043"/>
    </source>
</evidence>
<dbReference type="FunFam" id="1.25.40.20:FF:000001">
    <property type="entry name" value="Ankyrin-2 isoform 2"/>
    <property type="match status" value="1"/>
</dbReference>
<dbReference type="PRINTS" id="PR01415">
    <property type="entry name" value="ANKYRIN"/>
</dbReference>
<dbReference type="Gene3D" id="1.25.40.20">
    <property type="entry name" value="Ankyrin repeat-containing domain"/>
    <property type="match status" value="1"/>
</dbReference>
<evidence type="ECO:0000256" key="8">
    <source>
        <dbReference type="ARBA" id="ARBA00022737"/>
    </source>
</evidence>
<evidence type="ECO:0000256" key="13">
    <source>
        <dbReference type="ARBA" id="ARBA00049657"/>
    </source>
</evidence>
<dbReference type="GO" id="GO:0044231">
    <property type="term" value="C:host cell presynaptic membrane"/>
    <property type="evidence" value="ECO:0007669"/>
    <property type="project" value="UniProtKB-KW"/>
</dbReference>
<evidence type="ECO:0000256" key="16">
    <source>
        <dbReference type="PROSITE-ProRule" id="PRU00023"/>
    </source>
</evidence>
<evidence type="ECO:0000256" key="3">
    <source>
        <dbReference type="ARBA" id="ARBA00022483"/>
    </source>
</evidence>
<protein>
    <recommendedName>
        <fullName evidence="15">Alpha-latrotoxin</fullName>
    </recommendedName>
</protein>
<feature type="region of interest" description="Disordered" evidence="17">
    <location>
        <begin position="177"/>
        <end position="204"/>
    </location>
</feature>
<dbReference type="GO" id="GO:0005576">
    <property type="term" value="C:extracellular region"/>
    <property type="evidence" value="ECO:0007669"/>
    <property type="project" value="UniProtKB-SubCell"/>
</dbReference>
<evidence type="ECO:0000256" key="12">
    <source>
        <dbReference type="ARBA" id="ARBA00023298"/>
    </source>
</evidence>
<dbReference type="PANTHER" id="PTHR24198:SF165">
    <property type="entry name" value="ANKYRIN REPEAT-CONTAINING PROTEIN-RELATED"/>
    <property type="match status" value="1"/>
</dbReference>
<reference evidence="18 19" key="1">
    <citation type="journal article" date="2019" name="Sci. Rep.">
        <title>Orb-weaving spider Araneus ventricosus genome elucidates the spidroin gene catalogue.</title>
        <authorList>
            <person name="Kono N."/>
            <person name="Nakamura H."/>
            <person name="Ohtoshi R."/>
            <person name="Moran D.A.P."/>
            <person name="Shinohara A."/>
            <person name="Yoshida Y."/>
            <person name="Fujiwara M."/>
            <person name="Mori M."/>
            <person name="Tomita M."/>
            <person name="Arakawa K."/>
        </authorList>
    </citation>
    <scope>NUCLEOTIDE SEQUENCE [LARGE SCALE GENOMIC DNA]</scope>
</reference>
<keyword evidence="11" id="KW-0472">Membrane</keyword>
<feature type="repeat" description="ANK" evidence="16">
    <location>
        <begin position="120"/>
        <end position="152"/>
    </location>
</feature>
<dbReference type="InterPro" id="IPR036770">
    <property type="entry name" value="Ankyrin_rpt-contain_sf"/>
</dbReference>
<evidence type="ECO:0000313" key="18">
    <source>
        <dbReference type="EMBL" id="GBO13277.1"/>
    </source>
</evidence>